<evidence type="ECO:0000313" key="2">
    <source>
        <dbReference type="Proteomes" id="UP001179181"/>
    </source>
</evidence>
<gene>
    <name evidence="1" type="ORF">FHS68_002497</name>
</gene>
<protein>
    <submittedName>
        <fullName evidence="1">Dienelactone hydrolase</fullName>
    </submittedName>
</protein>
<sequence>MKTEITTSANKKSDLTIADTIGQIRSFFAANPSNGMQLGVSALSKTVMRRLPAPLNLIPAVAIEKVILNYAVPEGRELLLRGLRWVKKATDEEPADFA</sequence>
<proteinExistence type="predicted"/>
<dbReference type="Proteomes" id="UP001179181">
    <property type="component" value="Unassembled WGS sequence"/>
</dbReference>
<accession>A0ABX0UJY2</accession>
<keyword evidence="2" id="KW-1185">Reference proteome</keyword>
<dbReference type="RefSeq" id="WP_167270338.1">
    <property type="nucleotide sequence ID" value="NZ_JAASQJ010000002.1"/>
</dbReference>
<reference evidence="1 2" key="1">
    <citation type="submission" date="2020-03" db="EMBL/GenBank/DDBJ databases">
        <title>Genomic Encyclopedia of Type Strains, Phase IV (KMG-IV): sequencing the most valuable type-strain genomes for metagenomic binning, comparative biology and taxonomic classification.</title>
        <authorList>
            <person name="Goeker M."/>
        </authorList>
    </citation>
    <scope>NUCLEOTIDE SEQUENCE [LARGE SCALE GENOMIC DNA]</scope>
    <source>
        <strain evidence="1 2">DSM 102865</strain>
    </source>
</reference>
<comment type="caution">
    <text evidence="1">The sequence shown here is derived from an EMBL/GenBank/DDBJ whole genome shotgun (WGS) entry which is preliminary data.</text>
</comment>
<name>A0ABX0UJY2_9BACT</name>
<keyword evidence="1" id="KW-0378">Hydrolase</keyword>
<dbReference type="GO" id="GO:0016787">
    <property type="term" value="F:hydrolase activity"/>
    <property type="evidence" value="ECO:0007669"/>
    <property type="project" value="UniProtKB-KW"/>
</dbReference>
<evidence type="ECO:0000313" key="1">
    <source>
        <dbReference type="EMBL" id="NIJ53327.1"/>
    </source>
</evidence>
<dbReference type="EMBL" id="JAASQJ010000002">
    <property type="protein sequence ID" value="NIJ53327.1"/>
    <property type="molecule type" value="Genomic_DNA"/>
</dbReference>
<organism evidence="1 2">
    <name type="scientific">Dyadobacter arcticus</name>
    <dbReference type="NCBI Taxonomy" id="1078754"/>
    <lineage>
        <taxon>Bacteria</taxon>
        <taxon>Pseudomonadati</taxon>
        <taxon>Bacteroidota</taxon>
        <taxon>Cytophagia</taxon>
        <taxon>Cytophagales</taxon>
        <taxon>Spirosomataceae</taxon>
        <taxon>Dyadobacter</taxon>
    </lineage>
</organism>